<sequence length="73" mass="8115">MLKTSLISGSVILIFLYIGFGDKVAVLPDNMRNASTQARTTLVEFGEKLVPNWVTKTKDNRGNMLDQDPESTK</sequence>
<accession>A0AAU8J9A9</accession>
<proteinExistence type="predicted"/>
<reference evidence="1" key="1">
    <citation type="submission" date="2024-07" db="EMBL/GenBank/DDBJ databases">
        <authorList>
            <person name="Kim Y.J."/>
            <person name="Jeong J.Y."/>
        </authorList>
    </citation>
    <scope>NUCLEOTIDE SEQUENCE</scope>
    <source>
        <strain evidence="1">GIHE-MW2</strain>
    </source>
</reference>
<gene>
    <name evidence="1" type="ORF">ABWT76_004008</name>
</gene>
<dbReference type="EMBL" id="CP159837">
    <property type="protein sequence ID" value="XCM35335.1"/>
    <property type="molecule type" value="Genomic_DNA"/>
</dbReference>
<evidence type="ECO:0000313" key="1">
    <source>
        <dbReference type="EMBL" id="XCM35335.1"/>
    </source>
</evidence>
<organism evidence="1">
    <name type="scientific">Planktothricoides raciborskii GIHE-MW2</name>
    <dbReference type="NCBI Taxonomy" id="2792601"/>
    <lineage>
        <taxon>Bacteria</taxon>
        <taxon>Bacillati</taxon>
        <taxon>Cyanobacteriota</taxon>
        <taxon>Cyanophyceae</taxon>
        <taxon>Oscillatoriophycideae</taxon>
        <taxon>Oscillatoriales</taxon>
        <taxon>Oscillatoriaceae</taxon>
        <taxon>Planktothricoides</taxon>
    </lineage>
</organism>
<dbReference type="RefSeq" id="WP_054465247.1">
    <property type="nucleotide sequence ID" value="NZ_CP159837.1"/>
</dbReference>
<protein>
    <submittedName>
        <fullName evidence="1">Uncharacterized protein</fullName>
    </submittedName>
</protein>
<name>A0AAU8J9A9_9CYAN</name>
<dbReference type="AlphaFoldDB" id="A0AAU8J9A9"/>